<evidence type="ECO:0000256" key="3">
    <source>
        <dbReference type="ARBA" id="ARBA00023002"/>
    </source>
</evidence>
<dbReference type="InterPro" id="IPR036188">
    <property type="entry name" value="FAD/NAD-bd_sf"/>
</dbReference>
<gene>
    <name evidence="5" type="ORF">K461DRAFT_325310</name>
</gene>
<dbReference type="GO" id="GO:0044550">
    <property type="term" value="P:secondary metabolite biosynthetic process"/>
    <property type="evidence" value="ECO:0007669"/>
    <property type="project" value="TreeGrafter"/>
</dbReference>
<dbReference type="PANTHER" id="PTHR46720">
    <property type="entry name" value="HYDROXYLASE, PUTATIVE (AFU_ORTHOLOGUE AFUA_3G01460)-RELATED"/>
    <property type="match status" value="1"/>
</dbReference>
<evidence type="ECO:0000313" key="5">
    <source>
        <dbReference type="EMBL" id="KAF2147604.1"/>
    </source>
</evidence>
<protein>
    <submittedName>
        <fullName evidence="5">FAD/NAD(P)-binding domain-containing protein</fullName>
    </submittedName>
</protein>
<dbReference type="InterPro" id="IPR051104">
    <property type="entry name" value="FAD_monoxygenase"/>
</dbReference>
<dbReference type="Proteomes" id="UP000799439">
    <property type="component" value="Unassembled WGS sequence"/>
</dbReference>
<accession>A0A9P4IVG0</accession>
<dbReference type="EMBL" id="ML996096">
    <property type="protein sequence ID" value="KAF2147604.1"/>
    <property type="molecule type" value="Genomic_DNA"/>
</dbReference>
<dbReference type="GO" id="GO:0016491">
    <property type="term" value="F:oxidoreductase activity"/>
    <property type="evidence" value="ECO:0007669"/>
    <property type="project" value="UniProtKB-KW"/>
</dbReference>
<dbReference type="SUPFAM" id="SSF51905">
    <property type="entry name" value="FAD/NAD(P)-binding domain"/>
    <property type="match status" value="1"/>
</dbReference>
<sequence length="489" mass="53913">MAAPIRIAIIGGGIGGLTLANALTYQPLSSEVATDHPGFEVHVYEAKSEFSERGAGIGLGCNAKKALKYCIPNANEMLEQAGGKVVISSLLMIGSGQHAGAEAFNLEPSAQNDANDGKTTNIRRPRLLDGLKTSLESPIQQRCSLHTRKRLARINPASDGRVEITFENGHVEIFDGVIGADGYRGPVRRHVLGDNADKEVATASGFWDCRNRVTLETAKKVFLRPVRDSLLARATTLAERDKVEQYFGTDFSCQRQWGWAGNGGFILHGMGDDDNGFQCIISSVEKEPWKERQRLFTKEDLKEHMQGWNDGPVFSAALDLMFIRENSGQTDDQQTEQDHIYGYSQWHHKKTSTYNNGRVCVMGDAAHASTPWQGSGAAVAIEDAMILSHLLWNISSTTSIDAAFEVFTEVRKDRCQHVIDSSEGTGSIMCAQRPELGHVDAVTGIVDLDPKLVLNALSARWDRIYNISHEDHRQDAVERLEKKLLRSIP</sequence>
<evidence type="ECO:0000259" key="4">
    <source>
        <dbReference type="Pfam" id="PF01494"/>
    </source>
</evidence>
<comment type="caution">
    <text evidence="5">The sequence shown here is derived from an EMBL/GenBank/DDBJ whole genome shotgun (WGS) entry which is preliminary data.</text>
</comment>
<dbReference type="OrthoDB" id="16820at2759"/>
<dbReference type="PRINTS" id="PR00420">
    <property type="entry name" value="RNGMNOXGNASE"/>
</dbReference>
<feature type="domain" description="FAD-binding" evidence="4">
    <location>
        <begin position="335"/>
        <end position="421"/>
    </location>
</feature>
<dbReference type="Gene3D" id="3.50.50.60">
    <property type="entry name" value="FAD/NAD(P)-binding domain"/>
    <property type="match status" value="1"/>
</dbReference>
<name>A0A9P4IVG0_9PEZI</name>
<organism evidence="5 6">
    <name type="scientific">Myriangium duriaei CBS 260.36</name>
    <dbReference type="NCBI Taxonomy" id="1168546"/>
    <lineage>
        <taxon>Eukaryota</taxon>
        <taxon>Fungi</taxon>
        <taxon>Dikarya</taxon>
        <taxon>Ascomycota</taxon>
        <taxon>Pezizomycotina</taxon>
        <taxon>Dothideomycetes</taxon>
        <taxon>Dothideomycetidae</taxon>
        <taxon>Myriangiales</taxon>
        <taxon>Myriangiaceae</taxon>
        <taxon>Myriangium</taxon>
    </lineage>
</organism>
<dbReference type="AlphaFoldDB" id="A0A9P4IVG0"/>
<keyword evidence="2" id="KW-0274">FAD</keyword>
<keyword evidence="1" id="KW-0285">Flavoprotein</keyword>
<evidence type="ECO:0000313" key="6">
    <source>
        <dbReference type="Proteomes" id="UP000799439"/>
    </source>
</evidence>
<reference evidence="5" key="1">
    <citation type="journal article" date="2020" name="Stud. Mycol.">
        <title>101 Dothideomycetes genomes: a test case for predicting lifestyles and emergence of pathogens.</title>
        <authorList>
            <person name="Haridas S."/>
            <person name="Albert R."/>
            <person name="Binder M."/>
            <person name="Bloem J."/>
            <person name="Labutti K."/>
            <person name="Salamov A."/>
            <person name="Andreopoulos B."/>
            <person name="Baker S."/>
            <person name="Barry K."/>
            <person name="Bills G."/>
            <person name="Bluhm B."/>
            <person name="Cannon C."/>
            <person name="Castanera R."/>
            <person name="Culley D."/>
            <person name="Daum C."/>
            <person name="Ezra D."/>
            <person name="Gonzalez J."/>
            <person name="Henrissat B."/>
            <person name="Kuo A."/>
            <person name="Liang C."/>
            <person name="Lipzen A."/>
            <person name="Lutzoni F."/>
            <person name="Magnuson J."/>
            <person name="Mondo S."/>
            <person name="Nolan M."/>
            <person name="Ohm R."/>
            <person name="Pangilinan J."/>
            <person name="Park H.-J."/>
            <person name="Ramirez L."/>
            <person name="Alfaro M."/>
            <person name="Sun H."/>
            <person name="Tritt A."/>
            <person name="Yoshinaga Y."/>
            <person name="Zwiers L.-H."/>
            <person name="Turgeon B."/>
            <person name="Goodwin S."/>
            <person name="Spatafora J."/>
            <person name="Crous P."/>
            <person name="Grigoriev I."/>
        </authorList>
    </citation>
    <scope>NUCLEOTIDE SEQUENCE</scope>
    <source>
        <strain evidence="5">CBS 260.36</strain>
    </source>
</reference>
<evidence type="ECO:0000256" key="1">
    <source>
        <dbReference type="ARBA" id="ARBA00022630"/>
    </source>
</evidence>
<keyword evidence="3" id="KW-0560">Oxidoreductase</keyword>
<evidence type="ECO:0000256" key="2">
    <source>
        <dbReference type="ARBA" id="ARBA00022827"/>
    </source>
</evidence>
<dbReference type="Pfam" id="PF01494">
    <property type="entry name" value="FAD_binding_3"/>
    <property type="match status" value="1"/>
</dbReference>
<proteinExistence type="predicted"/>
<keyword evidence="6" id="KW-1185">Reference proteome</keyword>
<dbReference type="GO" id="GO:0071949">
    <property type="term" value="F:FAD binding"/>
    <property type="evidence" value="ECO:0007669"/>
    <property type="project" value="InterPro"/>
</dbReference>
<dbReference type="InterPro" id="IPR002938">
    <property type="entry name" value="FAD-bd"/>
</dbReference>
<dbReference type="PANTHER" id="PTHR46720:SF3">
    <property type="entry name" value="FAD-BINDING DOMAIN-CONTAINING PROTEIN-RELATED"/>
    <property type="match status" value="1"/>
</dbReference>